<accession>A0A401ZAC7</accession>
<evidence type="ECO:0008006" key="3">
    <source>
        <dbReference type="Google" id="ProtNLM"/>
    </source>
</evidence>
<protein>
    <recommendedName>
        <fullName evidence="3">ATPase P</fullName>
    </recommendedName>
</protein>
<keyword evidence="2" id="KW-1185">Reference proteome</keyword>
<proteinExistence type="predicted"/>
<dbReference type="Pfam" id="PF08282">
    <property type="entry name" value="Hydrolase_3"/>
    <property type="match status" value="1"/>
</dbReference>
<dbReference type="SUPFAM" id="SSF56784">
    <property type="entry name" value="HAD-like"/>
    <property type="match status" value="1"/>
</dbReference>
<organism evidence="1 2">
    <name type="scientific">Dictyobacter aurantiacus</name>
    <dbReference type="NCBI Taxonomy" id="1936993"/>
    <lineage>
        <taxon>Bacteria</taxon>
        <taxon>Bacillati</taxon>
        <taxon>Chloroflexota</taxon>
        <taxon>Ktedonobacteria</taxon>
        <taxon>Ktedonobacterales</taxon>
        <taxon>Dictyobacteraceae</taxon>
        <taxon>Dictyobacter</taxon>
    </lineage>
</organism>
<evidence type="ECO:0000313" key="1">
    <source>
        <dbReference type="EMBL" id="GCE03817.1"/>
    </source>
</evidence>
<dbReference type="EMBL" id="BIFQ01000001">
    <property type="protein sequence ID" value="GCE03817.1"/>
    <property type="molecule type" value="Genomic_DNA"/>
</dbReference>
<name>A0A401ZAC7_9CHLR</name>
<reference evidence="2" key="1">
    <citation type="submission" date="2018-12" db="EMBL/GenBank/DDBJ databases">
        <title>Tengunoibacter tsumagoiensis gen. nov., sp. nov., Dictyobacter kobayashii sp. nov., D. alpinus sp. nov., and D. joshuensis sp. nov. and description of Dictyobacteraceae fam. nov. within the order Ktedonobacterales isolated from Tengu-no-mugimeshi.</title>
        <authorList>
            <person name="Wang C.M."/>
            <person name="Zheng Y."/>
            <person name="Sakai Y."/>
            <person name="Toyoda A."/>
            <person name="Minakuchi Y."/>
            <person name="Abe K."/>
            <person name="Yokota A."/>
            <person name="Yabe S."/>
        </authorList>
    </citation>
    <scope>NUCLEOTIDE SEQUENCE [LARGE SCALE GENOMIC DNA]</scope>
    <source>
        <strain evidence="2">S-27</strain>
    </source>
</reference>
<dbReference type="InterPro" id="IPR036412">
    <property type="entry name" value="HAD-like_sf"/>
</dbReference>
<evidence type="ECO:0000313" key="2">
    <source>
        <dbReference type="Proteomes" id="UP000287224"/>
    </source>
</evidence>
<dbReference type="Gene3D" id="3.40.50.1000">
    <property type="entry name" value="HAD superfamily/HAD-like"/>
    <property type="match status" value="1"/>
</dbReference>
<comment type="caution">
    <text evidence="1">The sequence shown here is derived from an EMBL/GenBank/DDBJ whole genome shotgun (WGS) entry which is preliminary data.</text>
</comment>
<sequence>MIELQHAVFDVNGTLAVDGIPIQGTGEKLKKLSEHLSIHLITAGTHGNLPAIRSTLGFPIHETLRGDEKMRYVQNLGPASVIAFGNGSNDASMLRLAAIGVVVVTSEGISTKTLLGADVVATGPLQAIDLLLKPERLIATLRG</sequence>
<dbReference type="InterPro" id="IPR023214">
    <property type="entry name" value="HAD_sf"/>
</dbReference>
<dbReference type="Proteomes" id="UP000287224">
    <property type="component" value="Unassembled WGS sequence"/>
</dbReference>
<gene>
    <name evidence="1" type="ORF">KDAU_11460</name>
</gene>
<dbReference type="AlphaFoldDB" id="A0A401ZAC7"/>